<dbReference type="InterPro" id="IPR050330">
    <property type="entry name" value="Bact_OuterMem_StrucFunc"/>
</dbReference>
<gene>
    <name evidence="11" type="ORF">BKA05_000360</name>
</gene>
<keyword evidence="12" id="KW-1185">Reference proteome</keyword>
<evidence type="ECO:0000256" key="9">
    <source>
        <dbReference type="SAM" id="Phobius"/>
    </source>
</evidence>
<dbReference type="PANTHER" id="PTHR30329">
    <property type="entry name" value="STATOR ELEMENT OF FLAGELLAR MOTOR COMPLEX"/>
    <property type="match status" value="1"/>
</dbReference>
<feature type="region of interest" description="Disordered" evidence="8">
    <location>
        <begin position="295"/>
        <end position="354"/>
    </location>
</feature>
<keyword evidence="3" id="KW-1003">Cell membrane</keyword>
<evidence type="ECO:0000256" key="2">
    <source>
        <dbReference type="ARBA" id="ARBA00008914"/>
    </source>
</evidence>
<dbReference type="PANTHER" id="PTHR30329:SF21">
    <property type="entry name" value="LIPOPROTEIN YIAD-RELATED"/>
    <property type="match status" value="1"/>
</dbReference>
<accession>A0A7Z0C0N3</accession>
<dbReference type="EMBL" id="JACBZI010000001">
    <property type="protein sequence ID" value="NYI08845.1"/>
    <property type="molecule type" value="Genomic_DNA"/>
</dbReference>
<dbReference type="CDD" id="cd07185">
    <property type="entry name" value="OmpA_C-like"/>
    <property type="match status" value="1"/>
</dbReference>
<protein>
    <submittedName>
        <fullName evidence="11">Chemotaxis protein MotB</fullName>
    </submittedName>
</protein>
<feature type="transmembrane region" description="Helical" evidence="9">
    <location>
        <begin position="25"/>
        <end position="45"/>
    </location>
</feature>
<evidence type="ECO:0000256" key="6">
    <source>
        <dbReference type="ARBA" id="ARBA00023136"/>
    </source>
</evidence>
<evidence type="ECO:0000313" key="12">
    <source>
        <dbReference type="Proteomes" id="UP000537326"/>
    </source>
</evidence>
<dbReference type="PROSITE" id="PS51123">
    <property type="entry name" value="OMPA_2"/>
    <property type="match status" value="1"/>
</dbReference>
<keyword evidence="4 9" id="KW-0812">Transmembrane</keyword>
<evidence type="ECO:0000256" key="4">
    <source>
        <dbReference type="ARBA" id="ARBA00022692"/>
    </source>
</evidence>
<keyword evidence="6 7" id="KW-0472">Membrane</keyword>
<keyword evidence="5 9" id="KW-1133">Transmembrane helix</keyword>
<feature type="region of interest" description="Disordered" evidence="8">
    <location>
        <begin position="71"/>
        <end position="90"/>
    </location>
</feature>
<dbReference type="Gene3D" id="3.30.1330.60">
    <property type="entry name" value="OmpA-like domain"/>
    <property type="match status" value="1"/>
</dbReference>
<dbReference type="AlphaFoldDB" id="A0A7Z0C0N3"/>
<evidence type="ECO:0000256" key="5">
    <source>
        <dbReference type="ARBA" id="ARBA00022989"/>
    </source>
</evidence>
<evidence type="ECO:0000256" key="1">
    <source>
        <dbReference type="ARBA" id="ARBA00004162"/>
    </source>
</evidence>
<comment type="caution">
    <text evidence="11">The sequence shown here is derived from an EMBL/GenBank/DDBJ whole genome shotgun (WGS) entry which is preliminary data.</text>
</comment>
<dbReference type="GO" id="GO:0005886">
    <property type="term" value="C:plasma membrane"/>
    <property type="evidence" value="ECO:0007669"/>
    <property type="project" value="UniProtKB-SubCell"/>
</dbReference>
<comment type="subcellular location">
    <subcellularLocation>
        <location evidence="1">Cell membrane</location>
        <topology evidence="1">Single-pass membrane protein</topology>
    </subcellularLocation>
</comment>
<evidence type="ECO:0000313" key="11">
    <source>
        <dbReference type="EMBL" id="NYI08845.1"/>
    </source>
</evidence>
<dbReference type="InterPro" id="IPR036737">
    <property type="entry name" value="OmpA-like_sf"/>
</dbReference>
<dbReference type="Pfam" id="PF00691">
    <property type="entry name" value="OmpA"/>
    <property type="match status" value="1"/>
</dbReference>
<sequence>MSSGHGSRRRKHEEHEEHENHERWLVSYADMVTLLMVLFVVMFAMSQVDEKKYAQLKEGLAAGFGSSDSLLEGSSSLHEQPGSAAVDSVSPQLATANLDSEQQQAVANAVQRAAALQNQRSWDEAAAEAERLEKVRATLTSALEREGLAGDVTTSYDHRGLVISLVSRHVVFQANLASLSLRGQQVVDAVAPVLRSLEDPLQIDGHTNQVPVKPKYYATDWDLSAARAVTVLRRLEEQHGLPADRLSVAGYGHTRPLVDPSKPGSQAVNKRVDIVVLTDLAPQDAALLPDAAAKAEADAAEEKARGKARTKAERKAERKARKAGTSPDSPDDSHDSDGAHAAAAPTGPDSKEQR</sequence>
<proteinExistence type="inferred from homology"/>
<evidence type="ECO:0000256" key="7">
    <source>
        <dbReference type="PROSITE-ProRule" id="PRU00473"/>
    </source>
</evidence>
<dbReference type="SUPFAM" id="SSF103088">
    <property type="entry name" value="OmpA-like"/>
    <property type="match status" value="1"/>
</dbReference>
<dbReference type="RefSeq" id="WP_179529904.1">
    <property type="nucleotide sequence ID" value="NZ_BAAAPP010000002.1"/>
</dbReference>
<evidence type="ECO:0000256" key="8">
    <source>
        <dbReference type="SAM" id="MobiDB-lite"/>
    </source>
</evidence>
<feature type="compositionally biased region" description="Low complexity" evidence="8">
    <location>
        <begin position="339"/>
        <end position="348"/>
    </location>
</feature>
<evidence type="ECO:0000259" key="10">
    <source>
        <dbReference type="PROSITE" id="PS51123"/>
    </source>
</evidence>
<dbReference type="InterPro" id="IPR025713">
    <property type="entry name" value="MotB-like_N_dom"/>
</dbReference>
<feature type="region of interest" description="Disordered" evidence="8">
    <location>
        <begin position="1"/>
        <end position="20"/>
    </location>
</feature>
<comment type="similarity">
    <text evidence="2">Belongs to the MotB family.</text>
</comment>
<dbReference type="Proteomes" id="UP000537326">
    <property type="component" value="Unassembled WGS sequence"/>
</dbReference>
<evidence type="ECO:0000256" key="3">
    <source>
        <dbReference type="ARBA" id="ARBA00022475"/>
    </source>
</evidence>
<reference evidence="11 12" key="1">
    <citation type="submission" date="2020-07" db="EMBL/GenBank/DDBJ databases">
        <title>Sequencing the genomes of 1000 actinobacteria strains.</title>
        <authorList>
            <person name="Klenk H.-P."/>
        </authorList>
    </citation>
    <scope>NUCLEOTIDE SEQUENCE [LARGE SCALE GENOMIC DNA]</scope>
    <source>
        <strain evidence="11 12">DSM 18248</strain>
    </source>
</reference>
<feature type="compositionally biased region" description="Basic and acidic residues" evidence="8">
    <location>
        <begin position="295"/>
        <end position="316"/>
    </location>
</feature>
<dbReference type="Pfam" id="PF13677">
    <property type="entry name" value="MotB_plug"/>
    <property type="match status" value="1"/>
</dbReference>
<dbReference type="InterPro" id="IPR006665">
    <property type="entry name" value="OmpA-like"/>
</dbReference>
<feature type="compositionally biased region" description="Basic residues" evidence="8">
    <location>
        <begin position="1"/>
        <end position="12"/>
    </location>
</feature>
<feature type="domain" description="OmpA-like" evidence="10">
    <location>
        <begin position="159"/>
        <end position="280"/>
    </location>
</feature>
<name>A0A7Z0C0N3_9ACTN</name>
<organism evidence="11 12">
    <name type="scientific">Nocardioides marinus</name>
    <dbReference type="NCBI Taxonomy" id="374514"/>
    <lineage>
        <taxon>Bacteria</taxon>
        <taxon>Bacillati</taxon>
        <taxon>Actinomycetota</taxon>
        <taxon>Actinomycetes</taxon>
        <taxon>Propionibacteriales</taxon>
        <taxon>Nocardioidaceae</taxon>
        <taxon>Nocardioides</taxon>
    </lineage>
</organism>